<comment type="caution">
    <text evidence="5">The sequence shown here is derived from an EMBL/GenBank/DDBJ whole genome shotgun (WGS) entry which is preliminary data.</text>
</comment>
<feature type="domain" description="HTH lacI-type" evidence="4">
    <location>
        <begin position="1"/>
        <end position="45"/>
    </location>
</feature>
<gene>
    <name evidence="5" type="ORF">ACFQ45_07590</name>
</gene>
<keyword evidence="2 5" id="KW-0238">DNA-binding</keyword>
<keyword evidence="3" id="KW-0804">Transcription</keyword>
<dbReference type="Proteomes" id="UP001597059">
    <property type="component" value="Unassembled WGS sequence"/>
</dbReference>
<dbReference type="EMBL" id="JBHTMN010000007">
    <property type="protein sequence ID" value="MFD1383225.1"/>
    <property type="molecule type" value="Genomic_DNA"/>
</dbReference>
<evidence type="ECO:0000313" key="6">
    <source>
        <dbReference type="Proteomes" id="UP001597059"/>
    </source>
</evidence>
<dbReference type="Gene3D" id="3.40.50.2300">
    <property type="match status" value="2"/>
</dbReference>
<protein>
    <submittedName>
        <fullName evidence="5">LacI family DNA-binding transcriptional regulator</fullName>
    </submittedName>
</protein>
<accession>A0ABW4AZ15</accession>
<organism evidence="5 6">
    <name type="scientific">Rhodanobacter aciditrophus</name>
    <dbReference type="NCBI Taxonomy" id="1623218"/>
    <lineage>
        <taxon>Bacteria</taxon>
        <taxon>Pseudomonadati</taxon>
        <taxon>Pseudomonadota</taxon>
        <taxon>Gammaproteobacteria</taxon>
        <taxon>Lysobacterales</taxon>
        <taxon>Rhodanobacteraceae</taxon>
        <taxon>Rhodanobacter</taxon>
    </lineage>
</organism>
<dbReference type="SUPFAM" id="SSF47413">
    <property type="entry name" value="lambda repressor-like DNA-binding domains"/>
    <property type="match status" value="1"/>
</dbReference>
<dbReference type="InterPro" id="IPR001761">
    <property type="entry name" value="Peripla_BP/Lac1_sug-bd_dom"/>
</dbReference>
<dbReference type="PANTHER" id="PTHR30146">
    <property type="entry name" value="LACI-RELATED TRANSCRIPTIONAL REPRESSOR"/>
    <property type="match status" value="1"/>
</dbReference>
<name>A0ABW4AZ15_9GAMM</name>
<evidence type="ECO:0000256" key="2">
    <source>
        <dbReference type="ARBA" id="ARBA00023125"/>
    </source>
</evidence>
<reference evidence="6" key="1">
    <citation type="journal article" date="2019" name="Int. J. Syst. Evol. Microbiol.">
        <title>The Global Catalogue of Microorganisms (GCM) 10K type strain sequencing project: providing services to taxonomists for standard genome sequencing and annotation.</title>
        <authorList>
            <consortium name="The Broad Institute Genomics Platform"/>
            <consortium name="The Broad Institute Genome Sequencing Center for Infectious Disease"/>
            <person name="Wu L."/>
            <person name="Ma J."/>
        </authorList>
    </citation>
    <scope>NUCLEOTIDE SEQUENCE [LARGE SCALE GENOMIC DNA]</scope>
    <source>
        <strain evidence="6">JCM 30774</strain>
    </source>
</reference>
<dbReference type="Pfam" id="PF00356">
    <property type="entry name" value="LacI"/>
    <property type="match status" value="1"/>
</dbReference>
<dbReference type="InterPro" id="IPR000843">
    <property type="entry name" value="HTH_LacI"/>
</dbReference>
<evidence type="ECO:0000259" key="4">
    <source>
        <dbReference type="PROSITE" id="PS50932"/>
    </source>
</evidence>
<dbReference type="PROSITE" id="PS50932">
    <property type="entry name" value="HTH_LACI_2"/>
    <property type="match status" value="1"/>
</dbReference>
<dbReference type="InterPro" id="IPR028082">
    <property type="entry name" value="Peripla_BP_I"/>
</dbReference>
<dbReference type="RefSeq" id="WP_377366401.1">
    <property type="nucleotide sequence ID" value="NZ_JBHTMN010000007.1"/>
</dbReference>
<keyword evidence="1" id="KW-0805">Transcription regulation</keyword>
<evidence type="ECO:0000256" key="3">
    <source>
        <dbReference type="ARBA" id="ARBA00023163"/>
    </source>
</evidence>
<evidence type="ECO:0000256" key="1">
    <source>
        <dbReference type="ARBA" id="ARBA00023015"/>
    </source>
</evidence>
<dbReference type="SUPFAM" id="SSF53822">
    <property type="entry name" value="Periplasmic binding protein-like I"/>
    <property type="match status" value="1"/>
</dbReference>
<dbReference type="Gene3D" id="1.10.260.40">
    <property type="entry name" value="lambda repressor-like DNA-binding domains"/>
    <property type="match status" value="1"/>
</dbReference>
<dbReference type="GO" id="GO:0003677">
    <property type="term" value="F:DNA binding"/>
    <property type="evidence" value="ECO:0007669"/>
    <property type="project" value="UniProtKB-KW"/>
</dbReference>
<dbReference type="InterPro" id="IPR010982">
    <property type="entry name" value="Lambda_DNA-bd_dom_sf"/>
</dbReference>
<evidence type="ECO:0000313" key="5">
    <source>
        <dbReference type="EMBL" id="MFD1383225.1"/>
    </source>
</evidence>
<dbReference type="PANTHER" id="PTHR30146:SF120">
    <property type="entry name" value="ALANINE RACEMASE"/>
    <property type="match status" value="1"/>
</dbReference>
<sequence>MSIKDIATQLDLSVSTVSRALNDYPDISPRTKKRVWKAAQALGYKLKRDDNTQWTQTKKSVCVLLPSHESQLIDPILSKVLAGTRQHLQQHGYLLQVIALDQGREELSQLERLIRSGDQDAFLLLRTRVNDPKVHRLLKLNVPFVCYGRMELAQHFAWLDLDNYHMGRMAIAKLAELGHHKVAILAPDKRYFFVQERLRGIAEEAAAQGLVLSSDYWIEMDFDEEACYLACVERLLQYPEITAVLALTSVGANSAGMAALRVGDQHRQVAILGCDTPLDEQRASLGIIGLQQAPPHLIGERLADMVLARIQGTPVKDLQVELSPGVVTSG</sequence>
<keyword evidence="6" id="KW-1185">Reference proteome</keyword>
<dbReference type="Pfam" id="PF00532">
    <property type="entry name" value="Peripla_BP_1"/>
    <property type="match status" value="1"/>
</dbReference>
<dbReference type="SMART" id="SM00354">
    <property type="entry name" value="HTH_LACI"/>
    <property type="match status" value="1"/>
</dbReference>
<proteinExistence type="predicted"/>
<dbReference type="CDD" id="cd01392">
    <property type="entry name" value="HTH_LacI"/>
    <property type="match status" value="1"/>
</dbReference>